<dbReference type="InterPro" id="IPR045625">
    <property type="entry name" value="DUF6427"/>
</dbReference>
<protein>
    <recommendedName>
        <fullName evidence="4">Beta-carotene 15,15'-monooxygenase</fullName>
    </recommendedName>
</protein>
<feature type="transmembrane region" description="Helical" evidence="1">
    <location>
        <begin position="243"/>
        <end position="260"/>
    </location>
</feature>
<sequence length="286" mass="33051">MAMLFGLFQFKKGFPLQKDHIFLLLINLIAYISPILLLNLIAQKNDLTTKGTYTILLYSFLTAILPEALMNYQVLISNIFVLFGLRSVLHLRNEKHIKAKVFNASLLIGIATLFYFWSIGFIILVFAGIFFFEPKNYRNWIIPLVGFAAIYIFANCFMLLFFDSFYTITNYVEPISLSFEEYFVRDRLFSIGVLSICILFFFSLYLIKFGRKPANSKTIIKIIIIYLIVAIGVVLIVPNKNTSELIFVCAPLAIIATTYLEMEYHSLVKEINIWVFLFIPFLLLLL</sequence>
<feature type="transmembrane region" description="Helical" evidence="1">
    <location>
        <begin position="20"/>
        <end position="41"/>
    </location>
</feature>
<evidence type="ECO:0008006" key="4">
    <source>
        <dbReference type="Google" id="ProtNLM"/>
    </source>
</evidence>
<feature type="transmembrane region" description="Helical" evidence="1">
    <location>
        <begin position="188"/>
        <end position="207"/>
    </location>
</feature>
<comment type="caution">
    <text evidence="2">The sequence shown here is derived from an EMBL/GenBank/DDBJ whole genome shotgun (WGS) entry which is preliminary data.</text>
</comment>
<accession>A0A504JHK7</accession>
<feature type="transmembrane region" description="Helical" evidence="1">
    <location>
        <begin position="105"/>
        <end position="132"/>
    </location>
</feature>
<dbReference type="Proteomes" id="UP000315540">
    <property type="component" value="Unassembled WGS sequence"/>
</dbReference>
<keyword evidence="1" id="KW-0472">Membrane</keyword>
<keyword evidence="1" id="KW-0812">Transmembrane</keyword>
<feature type="transmembrane region" description="Helical" evidence="1">
    <location>
        <begin position="144"/>
        <end position="168"/>
    </location>
</feature>
<gene>
    <name evidence="2" type="ORF">FHK87_09995</name>
</gene>
<reference evidence="2 3" key="1">
    <citation type="submission" date="2019-06" db="EMBL/GenBank/DDBJ databases">
        <authorList>
            <person name="Meng X."/>
        </authorList>
    </citation>
    <scope>NUCLEOTIDE SEQUENCE [LARGE SCALE GENOMIC DNA]</scope>
    <source>
        <strain evidence="2 3">M625</strain>
    </source>
</reference>
<dbReference type="EMBL" id="VFWZ01000002">
    <property type="protein sequence ID" value="TPN87895.1"/>
    <property type="molecule type" value="Genomic_DNA"/>
</dbReference>
<dbReference type="AlphaFoldDB" id="A0A504JHK7"/>
<feature type="transmembrane region" description="Helical" evidence="1">
    <location>
        <begin position="219"/>
        <end position="237"/>
    </location>
</feature>
<feature type="transmembrane region" description="Helical" evidence="1">
    <location>
        <begin position="53"/>
        <end position="85"/>
    </location>
</feature>
<dbReference type="Pfam" id="PF19992">
    <property type="entry name" value="DUF6427"/>
    <property type="match status" value="1"/>
</dbReference>
<dbReference type="OrthoDB" id="1439867at2"/>
<feature type="transmembrane region" description="Helical" evidence="1">
    <location>
        <begin position="267"/>
        <end position="285"/>
    </location>
</feature>
<name>A0A504JHK7_9FLAO</name>
<organism evidence="2 3">
    <name type="scientific">Aquimarina algicola</name>
    <dbReference type="NCBI Taxonomy" id="2589995"/>
    <lineage>
        <taxon>Bacteria</taxon>
        <taxon>Pseudomonadati</taxon>
        <taxon>Bacteroidota</taxon>
        <taxon>Flavobacteriia</taxon>
        <taxon>Flavobacteriales</taxon>
        <taxon>Flavobacteriaceae</taxon>
        <taxon>Aquimarina</taxon>
    </lineage>
</organism>
<evidence type="ECO:0000256" key="1">
    <source>
        <dbReference type="SAM" id="Phobius"/>
    </source>
</evidence>
<keyword evidence="1" id="KW-1133">Transmembrane helix</keyword>
<keyword evidence="3" id="KW-1185">Reference proteome</keyword>
<proteinExistence type="predicted"/>
<evidence type="ECO:0000313" key="3">
    <source>
        <dbReference type="Proteomes" id="UP000315540"/>
    </source>
</evidence>
<evidence type="ECO:0000313" key="2">
    <source>
        <dbReference type="EMBL" id="TPN87895.1"/>
    </source>
</evidence>